<protein>
    <submittedName>
        <fullName evidence="2">Uncharacterized protein</fullName>
    </submittedName>
</protein>
<organism evidence="2 3">
    <name type="scientific">Pseudomonas lundensis</name>
    <dbReference type="NCBI Taxonomy" id="86185"/>
    <lineage>
        <taxon>Bacteria</taxon>
        <taxon>Pseudomonadati</taxon>
        <taxon>Pseudomonadota</taxon>
        <taxon>Gammaproteobacteria</taxon>
        <taxon>Pseudomonadales</taxon>
        <taxon>Pseudomonadaceae</taxon>
        <taxon>Pseudomonas</taxon>
    </lineage>
</organism>
<name>A0AAX2H2A2_9PSED</name>
<reference evidence="2 3" key="1">
    <citation type="submission" date="2017-08" db="EMBL/GenBank/DDBJ databases">
        <authorList>
            <person name="Chaillou S."/>
        </authorList>
    </citation>
    <scope>NUCLEOTIDE SEQUENCE [LARGE SCALE GENOMIC DNA]</scope>
    <source>
        <strain evidence="2 3">MFPA15A1205</strain>
    </source>
</reference>
<evidence type="ECO:0000313" key="3">
    <source>
        <dbReference type="Proteomes" id="UP000219564"/>
    </source>
</evidence>
<sequence length="149" mass="16768">MLVVGFLTRGVRVAVDAHALDIHSQQRFADTFDDFPALRVEHFEVAAKQDFARQTKRPAFFGQFKALLFEYGDLRRSQAFLRRRLATAQRQHDEQDAEAEKLKITLSHRAHGLAPEGDGGRKRLVLRQVLAAPVLALGLVHRGIGSTEQ</sequence>
<feature type="coiled-coil region" evidence="1">
    <location>
        <begin position="78"/>
        <end position="105"/>
    </location>
</feature>
<accession>A0AAX2H2A2</accession>
<comment type="caution">
    <text evidence="2">The sequence shown here is derived from an EMBL/GenBank/DDBJ whole genome shotgun (WGS) entry which is preliminary data.</text>
</comment>
<gene>
    <name evidence="2" type="ORF">PLUA15_100006</name>
</gene>
<dbReference type="AlphaFoldDB" id="A0AAX2H2A2"/>
<dbReference type="Proteomes" id="UP000219564">
    <property type="component" value="Unassembled WGS sequence"/>
</dbReference>
<evidence type="ECO:0000256" key="1">
    <source>
        <dbReference type="SAM" id="Coils"/>
    </source>
</evidence>
<dbReference type="EMBL" id="OBKZ01000002">
    <property type="protein sequence ID" value="SOB49176.1"/>
    <property type="molecule type" value="Genomic_DNA"/>
</dbReference>
<proteinExistence type="predicted"/>
<keyword evidence="1" id="KW-0175">Coiled coil</keyword>
<evidence type="ECO:0000313" key="2">
    <source>
        <dbReference type="EMBL" id="SOB49176.1"/>
    </source>
</evidence>